<gene>
    <name evidence="1" type="ORF">NCTC10183_00100</name>
</gene>
<keyword evidence="2" id="KW-1185">Reference proteome</keyword>
<evidence type="ECO:0000313" key="1">
    <source>
        <dbReference type="EMBL" id="VEU58344.1"/>
    </source>
</evidence>
<dbReference type="EMBL" id="LR214950">
    <property type="protein sequence ID" value="VEU58344.1"/>
    <property type="molecule type" value="Genomic_DNA"/>
</dbReference>
<organism evidence="1 2">
    <name type="scientific">Mycoplasmopsis gallinacea</name>
    <dbReference type="NCBI Taxonomy" id="29556"/>
    <lineage>
        <taxon>Bacteria</taxon>
        <taxon>Bacillati</taxon>
        <taxon>Mycoplasmatota</taxon>
        <taxon>Mycoplasmoidales</taxon>
        <taxon>Metamycoplasmataceae</taxon>
        <taxon>Mycoplasmopsis</taxon>
    </lineage>
</organism>
<proteinExistence type="predicted"/>
<sequence length="59" mass="7216">MSVFKITTHEKMSDYEEIKAHIMSVFLRLWNKRTNKELANLYRVSVRKIIRYKTEIKLN</sequence>
<dbReference type="Proteomes" id="UP000290568">
    <property type="component" value="Chromosome"/>
</dbReference>
<protein>
    <submittedName>
        <fullName evidence="1">Uncharacterized protein</fullName>
    </submittedName>
</protein>
<accession>A0A449A2C2</accession>
<reference evidence="1 2" key="1">
    <citation type="submission" date="2019-01" db="EMBL/GenBank/DDBJ databases">
        <authorList>
            <consortium name="Pathogen Informatics"/>
        </authorList>
    </citation>
    <scope>NUCLEOTIDE SEQUENCE [LARGE SCALE GENOMIC DNA]</scope>
    <source>
        <strain evidence="1 2">NCTC10183</strain>
    </source>
</reference>
<evidence type="ECO:0000313" key="2">
    <source>
        <dbReference type="Proteomes" id="UP000290568"/>
    </source>
</evidence>
<dbReference type="AlphaFoldDB" id="A0A449A2C2"/>
<name>A0A449A2C2_9BACT</name>